<dbReference type="Proteomes" id="UP001259832">
    <property type="component" value="Unassembled WGS sequence"/>
</dbReference>
<name>A0AAD9GIH6_9STRA</name>
<organism evidence="1 2">
    <name type="scientific">Phytophthora citrophthora</name>
    <dbReference type="NCBI Taxonomy" id="4793"/>
    <lineage>
        <taxon>Eukaryota</taxon>
        <taxon>Sar</taxon>
        <taxon>Stramenopiles</taxon>
        <taxon>Oomycota</taxon>
        <taxon>Peronosporomycetes</taxon>
        <taxon>Peronosporales</taxon>
        <taxon>Peronosporaceae</taxon>
        <taxon>Phytophthora</taxon>
    </lineage>
</organism>
<comment type="caution">
    <text evidence="1">The sequence shown here is derived from an EMBL/GenBank/DDBJ whole genome shotgun (WGS) entry which is preliminary data.</text>
</comment>
<reference evidence="1" key="1">
    <citation type="submission" date="2023-08" db="EMBL/GenBank/DDBJ databases">
        <title>Reference Genome Resource for the Citrus Pathogen Phytophthora citrophthora.</title>
        <authorList>
            <person name="Moller H."/>
            <person name="Coetzee B."/>
            <person name="Rose L.J."/>
            <person name="Van Niekerk J.M."/>
        </authorList>
    </citation>
    <scope>NUCLEOTIDE SEQUENCE</scope>
    <source>
        <strain evidence="1">STE-U-9442</strain>
    </source>
</reference>
<dbReference type="AlphaFoldDB" id="A0AAD9GIH6"/>
<proteinExistence type="predicted"/>
<sequence>MYIEVMADKGDKKPWDDALGAVSKQLDEASKSVRDAAAGPVNQARDVVLNEVDHAKELTSSARHAVNDVVQQAWETTRTFVAPVVDVFKRAEGDEGTQLRKHLAVARESLNEQLYAAQVQVQESRKIADDQLVPVKGALNVAQQQLVKANEFRREHPEVAAAGLAVVVGVPSLLIRGKWSAARNSVLAVGAGAAACYGSDKWAEKKRK</sequence>
<keyword evidence="2" id="KW-1185">Reference proteome</keyword>
<dbReference type="EMBL" id="JASMQC010000016">
    <property type="protein sequence ID" value="KAK1939145.1"/>
    <property type="molecule type" value="Genomic_DNA"/>
</dbReference>
<dbReference type="SUPFAM" id="SSF58113">
    <property type="entry name" value="Apolipoprotein A-I"/>
    <property type="match status" value="1"/>
</dbReference>
<accession>A0AAD9GIH6</accession>
<gene>
    <name evidence="1" type="ORF">P3T76_008529</name>
</gene>
<evidence type="ECO:0000313" key="2">
    <source>
        <dbReference type="Proteomes" id="UP001259832"/>
    </source>
</evidence>
<evidence type="ECO:0000313" key="1">
    <source>
        <dbReference type="EMBL" id="KAK1939145.1"/>
    </source>
</evidence>
<protein>
    <submittedName>
        <fullName evidence="1">Uncharacterized protein</fullName>
    </submittedName>
</protein>